<feature type="compositionally biased region" description="Basic residues" evidence="1">
    <location>
        <begin position="85"/>
        <end position="94"/>
    </location>
</feature>
<evidence type="ECO:0000313" key="2">
    <source>
        <dbReference type="EMBL" id="GFN77965.1"/>
    </source>
</evidence>
<feature type="compositionally biased region" description="Basic and acidic residues" evidence="1">
    <location>
        <begin position="1"/>
        <end position="13"/>
    </location>
</feature>
<dbReference type="Proteomes" id="UP000735302">
    <property type="component" value="Unassembled WGS sequence"/>
</dbReference>
<proteinExistence type="predicted"/>
<feature type="region of interest" description="Disordered" evidence="1">
    <location>
        <begin position="75"/>
        <end position="113"/>
    </location>
</feature>
<evidence type="ECO:0000256" key="1">
    <source>
        <dbReference type="SAM" id="MobiDB-lite"/>
    </source>
</evidence>
<dbReference type="AlphaFoldDB" id="A0AAV3Y6B8"/>
<feature type="compositionally biased region" description="Basic and acidic residues" evidence="1">
    <location>
        <begin position="75"/>
        <end position="84"/>
    </location>
</feature>
<organism evidence="2 3">
    <name type="scientific">Plakobranchus ocellatus</name>
    <dbReference type="NCBI Taxonomy" id="259542"/>
    <lineage>
        <taxon>Eukaryota</taxon>
        <taxon>Metazoa</taxon>
        <taxon>Spiralia</taxon>
        <taxon>Lophotrochozoa</taxon>
        <taxon>Mollusca</taxon>
        <taxon>Gastropoda</taxon>
        <taxon>Heterobranchia</taxon>
        <taxon>Euthyneura</taxon>
        <taxon>Panpulmonata</taxon>
        <taxon>Sacoglossa</taxon>
        <taxon>Placobranchoidea</taxon>
        <taxon>Plakobranchidae</taxon>
        <taxon>Plakobranchus</taxon>
    </lineage>
</organism>
<accession>A0AAV3Y6B8</accession>
<gene>
    <name evidence="2" type="ORF">PoB_000447100</name>
</gene>
<protein>
    <submittedName>
        <fullName evidence="2">Uncharacterized protein</fullName>
    </submittedName>
</protein>
<sequence>MCEANRTRHEQRVPEQMGVSSYTRPGNPSLSTLWMNGHLFALSMTSGLHVSEIDQSSDGDHDFARSPSFLCELKTKLSGEDKGMQRQRRQKSKRKTDPMFLGPSPGYGANGGARTSNRGILQTSGWARYPLCHPRPDRNQQSKVAQTEDFAEGVLFNIGNVNPL</sequence>
<comment type="caution">
    <text evidence="2">The sequence shown here is derived from an EMBL/GenBank/DDBJ whole genome shotgun (WGS) entry which is preliminary data.</text>
</comment>
<keyword evidence="3" id="KW-1185">Reference proteome</keyword>
<dbReference type="EMBL" id="BLXT01000514">
    <property type="protein sequence ID" value="GFN77965.1"/>
    <property type="molecule type" value="Genomic_DNA"/>
</dbReference>
<feature type="region of interest" description="Disordered" evidence="1">
    <location>
        <begin position="1"/>
        <end position="23"/>
    </location>
</feature>
<evidence type="ECO:0000313" key="3">
    <source>
        <dbReference type="Proteomes" id="UP000735302"/>
    </source>
</evidence>
<name>A0AAV3Y6B8_9GAST</name>
<reference evidence="2 3" key="1">
    <citation type="journal article" date="2021" name="Elife">
        <title>Chloroplast acquisition without the gene transfer in kleptoplastic sea slugs, Plakobranchus ocellatus.</title>
        <authorList>
            <person name="Maeda T."/>
            <person name="Takahashi S."/>
            <person name="Yoshida T."/>
            <person name="Shimamura S."/>
            <person name="Takaki Y."/>
            <person name="Nagai Y."/>
            <person name="Toyoda A."/>
            <person name="Suzuki Y."/>
            <person name="Arimoto A."/>
            <person name="Ishii H."/>
            <person name="Satoh N."/>
            <person name="Nishiyama T."/>
            <person name="Hasebe M."/>
            <person name="Maruyama T."/>
            <person name="Minagawa J."/>
            <person name="Obokata J."/>
            <person name="Shigenobu S."/>
        </authorList>
    </citation>
    <scope>NUCLEOTIDE SEQUENCE [LARGE SCALE GENOMIC DNA]</scope>
</reference>